<protein>
    <submittedName>
        <fullName evidence="2">Uncharacterized protein</fullName>
    </submittedName>
</protein>
<evidence type="ECO:0000313" key="3">
    <source>
        <dbReference type="Proteomes" id="UP000475862"/>
    </source>
</evidence>
<dbReference type="OrthoDB" id="1269963at2759"/>
<keyword evidence="1" id="KW-0472">Membrane</keyword>
<comment type="caution">
    <text evidence="2">The sequence shown here is derived from an EMBL/GenBank/DDBJ whole genome shotgun (WGS) entry which is preliminary data.</text>
</comment>
<keyword evidence="3" id="KW-1185">Reference proteome</keyword>
<gene>
    <name evidence="2" type="ORF">AGLY_004794</name>
</gene>
<name>A0A6G0TUY8_APHGL</name>
<evidence type="ECO:0000256" key="1">
    <source>
        <dbReference type="SAM" id="Phobius"/>
    </source>
</evidence>
<dbReference type="EMBL" id="VYZN01000014">
    <property type="protein sequence ID" value="KAE9539542.1"/>
    <property type="molecule type" value="Genomic_DNA"/>
</dbReference>
<sequence length="183" mass="21592">MYVTEITIKLFFIFLILKPNFSKKLKSKTKHWSNRKVFLLIFVYLRRLLSSMLQTCILGSRVERCFKSSLASFIFHTDIFAFPRLNNALTLSKENKQPLQYDVYKSSEDRHPKLKYKSESQHIFFFCFFVFTLMVKFVTGFFEFGYLPHVEVKKKSGEVSNALMYSKSLGIMDVLNLNQMISI</sequence>
<dbReference type="AlphaFoldDB" id="A0A6G0TUY8"/>
<reference evidence="2 3" key="1">
    <citation type="submission" date="2019-08" db="EMBL/GenBank/DDBJ databases">
        <title>The genome of the soybean aphid Biotype 1, its phylome, world population structure and adaptation to the North American continent.</title>
        <authorList>
            <person name="Giordano R."/>
            <person name="Donthu R.K."/>
            <person name="Hernandez A.G."/>
            <person name="Wright C.L."/>
            <person name="Zimin A.V."/>
        </authorList>
    </citation>
    <scope>NUCLEOTIDE SEQUENCE [LARGE SCALE GENOMIC DNA]</scope>
    <source>
        <tissue evidence="2">Whole aphids</tissue>
    </source>
</reference>
<accession>A0A6G0TUY8</accession>
<evidence type="ECO:0000313" key="2">
    <source>
        <dbReference type="EMBL" id="KAE9539542.1"/>
    </source>
</evidence>
<dbReference type="Proteomes" id="UP000475862">
    <property type="component" value="Unassembled WGS sequence"/>
</dbReference>
<keyword evidence="1" id="KW-0812">Transmembrane</keyword>
<organism evidence="2 3">
    <name type="scientific">Aphis glycines</name>
    <name type="common">Soybean aphid</name>
    <dbReference type="NCBI Taxonomy" id="307491"/>
    <lineage>
        <taxon>Eukaryota</taxon>
        <taxon>Metazoa</taxon>
        <taxon>Ecdysozoa</taxon>
        <taxon>Arthropoda</taxon>
        <taxon>Hexapoda</taxon>
        <taxon>Insecta</taxon>
        <taxon>Pterygota</taxon>
        <taxon>Neoptera</taxon>
        <taxon>Paraneoptera</taxon>
        <taxon>Hemiptera</taxon>
        <taxon>Sternorrhyncha</taxon>
        <taxon>Aphidomorpha</taxon>
        <taxon>Aphidoidea</taxon>
        <taxon>Aphididae</taxon>
        <taxon>Aphidini</taxon>
        <taxon>Aphis</taxon>
        <taxon>Aphis</taxon>
    </lineage>
</organism>
<keyword evidence="1" id="KW-1133">Transmembrane helix</keyword>
<proteinExistence type="predicted"/>
<feature type="transmembrane region" description="Helical" evidence="1">
    <location>
        <begin position="123"/>
        <end position="142"/>
    </location>
</feature>